<keyword evidence="4" id="KW-1003">Cell membrane</keyword>
<evidence type="ECO:0000256" key="9">
    <source>
        <dbReference type="ARBA" id="ARBA00037295"/>
    </source>
</evidence>
<evidence type="ECO:0000256" key="2">
    <source>
        <dbReference type="ARBA" id="ARBA00008240"/>
    </source>
</evidence>
<dbReference type="PROSITE" id="PS00216">
    <property type="entry name" value="SUGAR_TRANSPORT_1"/>
    <property type="match status" value="1"/>
</dbReference>
<dbReference type="GO" id="GO:0015293">
    <property type="term" value="F:symporter activity"/>
    <property type="evidence" value="ECO:0007669"/>
    <property type="project" value="UniProtKB-KW"/>
</dbReference>
<dbReference type="InterPro" id="IPR020846">
    <property type="entry name" value="MFS_dom"/>
</dbReference>
<feature type="transmembrane region" description="Helical" evidence="11">
    <location>
        <begin position="272"/>
        <end position="296"/>
    </location>
</feature>
<name>A0A4D4J312_9PSEU</name>
<feature type="domain" description="Major facilitator superfamily (MFS) profile" evidence="12">
    <location>
        <begin position="35"/>
        <end position="462"/>
    </location>
</feature>
<evidence type="ECO:0000256" key="3">
    <source>
        <dbReference type="ARBA" id="ARBA00022448"/>
    </source>
</evidence>
<organism evidence="13 14">
    <name type="scientific">Gandjariella thermophila</name>
    <dbReference type="NCBI Taxonomy" id="1931992"/>
    <lineage>
        <taxon>Bacteria</taxon>
        <taxon>Bacillati</taxon>
        <taxon>Actinomycetota</taxon>
        <taxon>Actinomycetes</taxon>
        <taxon>Pseudonocardiales</taxon>
        <taxon>Pseudonocardiaceae</taxon>
        <taxon>Gandjariella</taxon>
    </lineage>
</organism>
<gene>
    <name evidence="13" type="ORF">GTS_00300</name>
</gene>
<evidence type="ECO:0000313" key="13">
    <source>
        <dbReference type="EMBL" id="GDY28397.1"/>
    </source>
</evidence>
<dbReference type="Pfam" id="PF00083">
    <property type="entry name" value="Sugar_tr"/>
    <property type="match status" value="1"/>
</dbReference>
<keyword evidence="14" id="KW-1185">Reference proteome</keyword>
<dbReference type="AlphaFoldDB" id="A0A4D4J312"/>
<evidence type="ECO:0000256" key="6">
    <source>
        <dbReference type="ARBA" id="ARBA00022847"/>
    </source>
</evidence>
<evidence type="ECO:0000259" key="12">
    <source>
        <dbReference type="PROSITE" id="PS50850"/>
    </source>
</evidence>
<evidence type="ECO:0000256" key="4">
    <source>
        <dbReference type="ARBA" id="ARBA00022475"/>
    </source>
</evidence>
<dbReference type="Gene3D" id="1.20.1250.20">
    <property type="entry name" value="MFS general substrate transporter like domains"/>
    <property type="match status" value="2"/>
</dbReference>
<keyword evidence="8 11" id="KW-0472">Membrane</keyword>
<feature type="transmembrane region" description="Helical" evidence="11">
    <location>
        <begin position="131"/>
        <end position="151"/>
    </location>
</feature>
<dbReference type="InterPro" id="IPR036259">
    <property type="entry name" value="MFS_trans_sf"/>
</dbReference>
<dbReference type="Proteomes" id="UP000298860">
    <property type="component" value="Unassembled WGS sequence"/>
</dbReference>
<feature type="transmembrane region" description="Helical" evidence="11">
    <location>
        <begin position="316"/>
        <end position="333"/>
    </location>
</feature>
<comment type="subcellular location">
    <subcellularLocation>
        <location evidence="1">Cell membrane</location>
        <topology evidence="1">Multi-pass membrane protein</topology>
    </subcellularLocation>
</comment>
<evidence type="ECO:0000256" key="1">
    <source>
        <dbReference type="ARBA" id="ARBA00004651"/>
    </source>
</evidence>
<comment type="function">
    <text evidence="9">May be a proton symporter involved in the uptake of osmolytes such as proline and glycine betaine.</text>
</comment>
<keyword evidence="5 11" id="KW-0812">Transmembrane</keyword>
<reference evidence="14" key="1">
    <citation type="submission" date="2019-04" db="EMBL/GenBank/DDBJ databases">
        <title>Draft genome sequence of Pseudonocardiaceae bacterium SL3-2-4.</title>
        <authorList>
            <person name="Ningsih F."/>
            <person name="Yokota A."/>
            <person name="Sakai Y."/>
            <person name="Nanatani K."/>
            <person name="Yabe S."/>
            <person name="Oetari A."/>
            <person name="Sjamsuridzal W."/>
        </authorList>
    </citation>
    <scope>NUCLEOTIDE SEQUENCE [LARGE SCALE GENOMIC DNA]</scope>
    <source>
        <strain evidence="14">SL3-2-4</strain>
    </source>
</reference>
<proteinExistence type="inferred from homology"/>
<feature type="transmembrane region" description="Helical" evidence="11">
    <location>
        <begin position="74"/>
        <end position="95"/>
    </location>
</feature>
<dbReference type="PANTHER" id="PTHR43528:SF1">
    <property type="entry name" value="ALPHA-KETOGLUTARATE PERMEASE"/>
    <property type="match status" value="1"/>
</dbReference>
<evidence type="ECO:0000256" key="8">
    <source>
        <dbReference type="ARBA" id="ARBA00023136"/>
    </source>
</evidence>
<dbReference type="PANTHER" id="PTHR43528">
    <property type="entry name" value="ALPHA-KETOGLUTARATE PERMEASE"/>
    <property type="match status" value="1"/>
</dbReference>
<dbReference type="GO" id="GO:0005886">
    <property type="term" value="C:plasma membrane"/>
    <property type="evidence" value="ECO:0007669"/>
    <property type="project" value="UniProtKB-SubCell"/>
</dbReference>
<feature type="transmembrane region" description="Helical" evidence="11">
    <location>
        <begin position="172"/>
        <end position="195"/>
    </location>
</feature>
<protein>
    <recommendedName>
        <fullName evidence="10">Putative proline/betaine transporter</fullName>
    </recommendedName>
</protein>
<dbReference type="SUPFAM" id="SSF103473">
    <property type="entry name" value="MFS general substrate transporter"/>
    <property type="match status" value="1"/>
</dbReference>
<dbReference type="FunFam" id="1.20.1250.20:FF:000001">
    <property type="entry name" value="Dicarboxylate MFS transporter"/>
    <property type="match status" value="1"/>
</dbReference>
<keyword evidence="7 11" id="KW-1133">Transmembrane helix</keyword>
<keyword evidence="6" id="KW-0769">Symport</keyword>
<keyword evidence="3" id="KW-0813">Transport</keyword>
<evidence type="ECO:0000256" key="11">
    <source>
        <dbReference type="SAM" id="Phobius"/>
    </source>
</evidence>
<dbReference type="InterPro" id="IPR005829">
    <property type="entry name" value="Sugar_transporter_CS"/>
</dbReference>
<dbReference type="EMBL" id="BJFL01000001">
    <property type="protein sequence ID" value="GDY28397.1"/>
    <property type="molecule type" value="Genomic_DNA"/>
</dbReference>
<dbReference type="NCBIfam" id="NF007927">
    <property type="entry name" value="PRK10642.1"/>
    <property type="match status" value="1"/>
</dbReference>
<feature type="transmembrane region" description="Helical" evidence="11">
    <location>
        <begin position="370"/>
        <end position="397"/>
    </location>
</feature>
<dbReference type="InterPro" id="IPR051084">
    <property type="entry name" value="H+-coupled_symporters"/>
</dbReference>
<sequence length="486" mass="51816">MFRMTESANSGRGDGSAGLSLDDITVVDPGTMKRAVAAAAIGNVTEWFDFGVYAYIATTIGKVFYPGSNATVQMLAAFGTFAAAFVVRPLGGLFFGPLGDRIGRTRVLAVTMIMMAIGTFCIGVIPGYGSIGIAAPVFLLLARLVQGFSTGGEYGGAMTFIAEYAPDRRRGFLGSWLEFGTLTGYVMGAGIVTILSATLSAQELLSWGWRIPFLIAGPLGIVGLYLRIKLEETPAFARLTEAAERAHAERAQAERSATAEEFRAIFLRQWPALLQCVGLVLVWNVTNYMLTSYMPTYLSTELPARGGRAMGDTESYLLQIAVMLVMMAAVTFVGRASDRFGRKPVVMIGCVALVVLSIPSLLLIENSHTVPVFFGLLIMGLTLVIFSGSLPSTLPALFPTHIRQGSLSIAFNISVSLFGGTVATVMTALVSGTGELNWPAYYLMIAGVIGAVSLWFTRESANRPLAGSAPAVESIEDARELVNATR</sequence>
<feature type="transmembrane region" description="Helical" evidence="11">
    <location>
        <begin position="409"/>
        <end position="432"/>
    </location>
</feature>
<evidence type="ECO:0000256" key="5">
    <source>
        <dbReference type="ARBA" id="ARBA00022692"/>
    </source>
</evidence>
<comment type="caution">
    <text evidence="13">The sequence shown here is derived from an EMBL/GenBank/DDBJ whole genome shotgun (WGS) entry which is preliminary data.</text>
</comment>
<feature type="transmembrane region" description="Helical" evidence="11">
    <location>
        <begin position="438"/>
        <end position="456"/>
    </location>
</feature>
<feature type="transmembrane region" description="Helical" evidence="11">
    <location>
        <begin position="107"/>
        <end position="125"/>
    </location>
</feature>
<evidence type="ECO:0000256" key="7">
    <source>
        <dbReference type="ARBA" id="ARBA00022989"/>
    </source>
</evidence>
<feature type="transmembrane region" description="Helical" evidence="11">
    <location>
        <begin position="207"/>
        <end position="228"/>
    </location>
</feature>
<feature type="transmembrane region" description="Helical" evidence="11">
    <location>
        <begin position="345"/>
        <end position="364"/>
    </location>
</feature>
<comment type="similarity">
    <text evidence="2">Belongs to the major facilitator superfamily. Metabolite:H+ Symporter (MHS) family (TC 2.A.1.6) family.</text>
</comment>
<dbReference type="InterPro" id="IPR005828">
    <property type="entry name" value="MFS_sugar_transport-like"/>
</dbReference>
<evidence type="ECO:0000313" key="14">
    <source>
        <dbReference type="Proteomes" id="UP000298860"/>
    </source>
</evidence>
<evidence type="ECO:0000256" key="10">
    <source>
        <dbReference type="ARBA" id="ARBA00039918"/>
    </source>
</evidence>
<dbReference type="PROSITE" id="PS50850">
    <property type="entry name" value="MFS"/>
    <property type="match status" value="1"/>
</dbReference>
<accession>A0A4D4J312</accession>
<dbReference type="PROSITE" id="PS00217">
    <property type="entry name" value="SUGAR_TRANSPORT_2"/>
    <property type="match status" value="1"/>
</dbReference>